<evidence type="ECO:0000313" key="2">
    <source>
        <dbReference type="EMBL" id="ETP37008.1"/>
    </source>
</evidence>
<dbReference type="AlphaFoldDB" id="W2YQT2"/>
<proteinExistence type="predicted"/>
<comment type="caution">
    <text evidence="2">The sequence shown here is derived from an EMBL/GenBank/DDBJ whole genome shotgun (WGS) entry which is preliminary data.</text>
</comment>
<protein>
    <submittedName>
        <fullName evidence="2">Uncharacterized protein</fullName>
    </submittedName>
</protein>
<feature type="compositionally biased region" description="Basic and acidic residues" evidence="1">
    <location>
        <begin position="97"/>
        <end position="107"/>
    </location>
</feature>
<dbReference type="Proteomes" id="UP000018948">
    <property type="component" value="Unassembled WGS sequence"/>
</dbReference>
<organism evidence="2 3">
    <name type="scientific">Phytophthora nicotianae P10297</name>
    <dbReference type="NCBI Taxonomy" id="1317064"/>
    <lineage>
        <taxon>Eukaryota</taxon>
        <taxon>Sar</taxon>
        <taxon>Stramenopiles</taxon>
        <taxon>Oomycota</taxon>
        <taxon>Peronosporomycetes</taxon>
        <taxon>Peronosporales</taxon>
        <taxon>Peronosporaceae</taxon>
        <taxon>Phytophthora</taxon>
    </lineage>
</organism>
<feature type="non-terminal residue" evidence="2">
    <location>
        <position position="1"/>
    </location>
</feature>
<feature type="compositionally biased region" description="Polar residues" evidence="1">
    <location>
        <begin position="77"/>
        <end position="96"/>
    </location>
</feature>
<name>W2YQT2_PHYNI</name>
<dbReference type="EMBL" id="ANIY01003204">
    <property type="protein sequence ID" value="ETP37008.1"/>
    <property type="molecule type" value="Genomic_DNA"/>
</dbReference>
<feature type="region of interest" description="Disordered" evidence="1">
    <location>
        <begin position="76"/>
        <end position="107"/>
    </location>
</feature>
<reference evidence="2 3" key="1">
    <citation type="submission" date="2013-11" db="EMBL/GenBank/DDBJ databases">
        <title>The Genome Sequence of Phytophthora parasitica P10297.</title>
        <authorList>
            <consortium name="The Broad Institute Genomics Platform"/>
            <person name="Russ C."/>
            <person name="Tyler B."/>
            <person name="Panabieres F."/>
            <person name="Shan W."/>
            <person name="Tripathy S."/>
            <person name="Grunwald N."/>
            <person name="Machado M."/>
            <person name="Johnson C.S."/>
            <person name="Walker B."/>
            <person name="Young S.K."/>
            <person name="Zeng Q."/>
            <person name="Gargeya S."/>
            <person name="Fitzgerald M."/>
            <person name="Haas B."/>
            <person name="Abouelleil A."/>
            <person name="Allen A.W."/>
            <person name="Alvarado L."/>
            <person name="Arachchi H.M."/>
            <person name="Berlin A.M."/>
            <person name="Chapman S.B."/>
            <person name="Gainer-Dewar J."/>
            <person name="Goldberg J."/>
            <person name="Griggs A."/>
            <person name="Gujja S."/>
            <person name="Hansen M."/>
            <person name="Howarth C."/>
            <person name="Imamovic A."/>
            <person name="Ireland A."/>
            <person name="Larimer J."/>
            <person name="McCowan C."/>
            <person name="Murphy C."/>
            <person name="Pearson M."/>
            <person name="Poon T.W."/>
            <person name="Priest M."/>
            <person name="Roberts A."/>
            <person name="Saif S."/>
            <person name="Shea T."/>
            <person name="Sisk P."/>
            <person name="Sykes S."/>
            <person name="Wortman J."/>
            <person name="Nusbaum C."/>
            <person name="Birren B."/>
        </authorList>
    </citation>
    <scope>NUCLEOTIDE SEQUENCE [LARGE SCALE GENOMIC DNA]</scope>
    <source>
        <strain evidence="2 3">P10297</strain>
    </source>
</reference>
<evidence type="ECO:0000256" key="1">
    <source>
        <dbReference type="SAM" id="MobiDB-lite"/>
    </source>
</evidence>
<evidence type="ECO:0000313" key="3">
    <source>
        <dbReference type="Proteomes" id="UP000018948"/>
    </source>
</evidence>
<gene>
    <name evidence="2" type="ORF">F442_15145</name>
</gene>
<accession>W2YQT2</accession>
<sequence length="107" mass="11918">NLVTSLFFLPVRDEKVVLSPRTAGELTNFGRNRCKLSWPASKYRRHCVTTTRSSADALDEAKRVFAPGLPERVMPQSHFSGNDSAVNSLNCSSSQKCGKETHFSCQR</sequence>